<reference evidence="2 3" key="1">
    <citation type="submission" date="2012-02" db="EMBL/GenBank/DDBJ databases">
        <title>The Genome Sequence of Parabacteroides goldsteinii CL02T12C30.</title>
        <authorList>
            <consortium name="The Broad Institute Genome Sequencing Platform"/>
            <person name="Earl A."/>
            <person name="Ward D."/>
            <person name="Feldgarden M."/>
            <person name="Gevers D."/>
            <person name="Zitomersky N.L."/>
            <person name="Coyne M.J."/>
            <person name="Comstock L.E."/>
            <person name="Young S.K."/>
            <person name="Zeng Q."/>
            <person name="Gargeya S."/>
            <person name="Fitzgerald M."/>
            <person name="Haas B."/>
            <person name="Abouelleil A."/>
            <person name="Alvarado L."/>
            <person name="Arachchi H.M."/>
            <person name="Berlin A."/>
            <person name="Chapman S.B."/>
            <person name="Gearin G."/>
            <person name="Goldberg J."/>
            <person name="Griggs A."/>
            <person name="Gujja S."/>
            <person name="Hansen M."/>
            <person name="Heiman D."/>
            <person name="Howarth C."/>
            <person name="Larimer J."/>
            <person name="Lui A."/>
            <person name="MacDonald P.J.P."/>
            <person name="McCowen C."/>
            <person name="Montmayeur A."/>
            <person name="Murphy C."/>
            <person name="Neiman D."/>
            <person name="Pearson M."/>
            <person name="Priest M."/>
            <person name="Roberts A."/>
            <person name="Saif S."/>
            <person name="Shea T."/>
            <person name="Sisk P."/>
            <person name="Stolte C."/>
            <person name="Sykes S."/>
            <person name="Wortman J."/>
            <person name="Nusbaum C."/>
            <person name="Birren B."/>
        </authorList>
    </citation>
    <scope>NUCLEOTIDE SEQUENCE [LARGE SCALE GENOMIC DNA]</scope>
    <source>
        <strain evidence="2 3">CL02T12C30</strain>
    </source>
</reference>
<organism evidence="2 3">
    <name type="scientific">Parabacteroides goldsteinii CL02T12C30</name>
    <dbReference type="NCBI Taxonomy" id="999418"/>
    <lineage>
        <taxon>Bacteria</taxon>
        <taxon>Pseudomonadati</taxon>
        <taxon>Bacteroidota</taxon>
        <taxon>Bacteroidia</taxon>
        <taxon>Bacteroidales</taxon>
        <taxon>Tannerellaceae</taxon>
        <taxon>Parabacteroides</taxon>
    </lineage>
</organism>
<comment type="caution">
    <text evidence="2">The sequence shown here is derived from an EMBL/GenBank/DDBJ whole genome shotgun (WGS) entry which is preliminary data.</text>
</comment>
<proteinExistence type="predicted"/>
<evidence type="ECO:0000313" key="2">
    <source>
        <dbReference type="EMBL" id="EKN16473.1"/>
    </source>
</evidence>
<gene>
    <name evidence="2" type="ORF">HMPREF1076_01607</name>
</gene>
<evidence type="ECO:0000259" key="1">
    <source>
        <dbReference type="Pfam" id="PF12984"/>
    </source>
</evidence>
<dbReference type="Pfam" id="PF12984">
    <property type="entry name" value="DUF3868"/>
    <property type="match status" value="1"/>
</dbReference>
<dbReference type="InterPro" id="IPR036737">
    <property type="entry name" value="OmpA-like_sf"/>
</dbReference>
<protein>
    <recommendedName>
        <fullName evidence="1">DUF3868 domain-containing protein</fullName>
    </recommendedName>
</protein>
<accession>K6AL63</accession>
<evidence type="ECO:0000313" key="3">
    <source>
        <dbReference type="Proteomes" id="UP000006330"/>
    </source>
</evidence>
<dbReference type="InterPro" id="IPR024480">
    <property type="entry name" value="DUF3868"/>
</dbReference>
<dbReference type="AlphaFoldDB" id="K6AL63"/>
<dbReference type="EMBL" id="AGZO01000014">
    <property type="protein sequence ID" value="EKN16473.1"/>
    <property type="molecule type" value="Genomic_DNA"/>
</dbReference>
<dbReference type="Gene3D" id="3.30.1330.60">
    <property type="entry name" value="OmpA-like domain"/>
    <property type="match status" value="1"/>
</dbReference>
<sequence>MLLFPLSGTAATKGIRIVPRSAWVKNDSLHLSILMDLEDVQVNTYTAVTFTPVLKNKQSTLELPAVILTGGSRHRFDRREQALQTNKNRQAAPFLTIIENRHTAGSKKVDYLITVPYAAWMQQSSLLLRQDLKDCCDTQTLGIDTLRYRLPFASALHTETATVTKEQNENKAITKRVLPHTVRPAKTGNHATPVLPAPQHIEKIVWSNSDLDLYIPMVSFLTPDLTGSDKHHTESAILYIDYPLGKDDIYPDYKDNRKEIDKIDRILSPLSNNRFSTFERIQVRGYSSPDGPYGENERLAQARSRLFAGYIRDAYDLPRHRIEVSSVAEDWEGLKELLQQTQPPYADAVLRIIRKYGIFNGREKQLMDLQGGMPYKDMLRRFFPKLRRIEVVVEYNINEIDHQITVTADDDYAVEKTYVVTWKSGNSATFQIANKSDETKATTTYTVNAPATTITATDNVNLNTLVNQNVTNTINSPEGCTASVNWGTGGQAWFNLSATNLNANNQALKMTTVNDIATKTNIQKATVTLTNKITGGAEKTFTVTPVYQIISVEQTSSTGNNLNGTTINMVKMSSNSGYHAQITLKVVSPGGSKVSVSGTGLKINGAASSTAYTASYTLDAAYNAAASGTLTITNYQNNGSTKTYTISVKDQTVTYTSKSTGKTAPALEMTKYWVAPVTEGLANWNDALTKCPEGWKLPTKNDFREFVRNDKQNMIDKFLAGADPAGKGLGSDAKGCIAYWGSERGESNPTVITVESSQWHWWSDNNVVCGCTANSIVNVRCIKDK</sequence>
<dbReference type="SUPFAM" id="SSF103088">
    <property type="entry name" value="OmpA-like"/>
    <property type="match status" value="1"/>
</dbReference>
<name>K6AL63_9BACT</name>
<feature type="domain" description="DUF3868" evidence="1">
    <location>
        <begin position="15"/>
        <end position="90"/>
    </location>
</feature>
<dbReference type="Proteomes" id="UP000006330">
    <property type="component" value="Unassembled WGS sequence"/>
</dbReference>
<dbReference type="HOGENOM" id="CLU_357088_0_0_10"/>